<reference evidence="2" key="1">
    <citation type="journal article" date="2014" name="Science">
        <title>Ancient hybridizations among the ancestral genomes of bread wheat.</title>
        <authorList>
            <consortium name="International Wheat Genome Sequencing Consortium,"/>
            <person name="Marcussen T."/>
            <person name="Sandve S.R."/>
            <person name="Heier L."/>
            <person name="Spannagl M."/>
            <person name="Pfeifer M."/>
            <person name="Jakobsen K.S."/>
            <person name="Wulff B.B."/>
            <person name="Steuernagel B."/>
            <person name="Mayer K.F."/>
            <person name="Olsen O.A."/>
        </authorList>
    </citation>
    <scope>NUCLEOTIDE SEQUENCE [LARGE SCALE GENOMIC DNA]</scope>
    <source>
        <strain evidence="2">cv. AL8/78</strain>
    </source>
</reference>
<reference evidence="1" key="4">
    <citation type="submission" date="2019-03" db="UniProtKB">
        <authorList>
            <consortium name="EnsemblPlants"/>
        </authorList>
    </citation>
    <scope>IDENTIFICATION</scope>
</reference>
<evidence type="ECO:0000313" key="2">
    <source>
        <dbReference type="Proteomes" id="UP000015105"/>
    </source>
</evidence>
<dbReference type="AlphaFoldDB" id="A0A453Q7B6"/>
<reference evidence="1" key="3">
    <citation type="journal article" date="2017" name="Nature">
        <title>Genome sequence of the progenitor of the wheat D genome Aegilops tauschii.</title>
        <authorList>
            <person name="Luo M.C."/>
            <person name="Gu Y.Q."/>
            <person name="Puiu D."/>
            <person name="Wang H."/>
            <person name="Twardziok S.O."/>
            <person name="Deal K.R."/>
            <person name="Huo N."/>
            <person name="Zhu T."/>
            <person name="Wang L."/>
            <person name="Wang Y."/>
            <person name="McGuire P.E."/>
            <person name="Liu S."/>
            <person name="Long H."/>
            <person name="Ramasamy R.K."/>
            <person name="Rodriguez J.C."/>
            <person name="Van S.L."/>
            <person name="Yuan L."/>
            <person name="Wang Z."/>
            <person name="Xia Z."/>
            <person name="Xiao L."/>
            <person name="Anderson O.D."/>
            <person name="Ouyang S."/>
            <person name="Liang Y."/>
            <person name="Zimin A.V."/>
            <person name="Pertea G."/>
            <person name="Qi P."/>
            <person name="Bennetzen J.L."/>
            <person name="Dai X."/>
            <person name="Dawson M.W."/>
            <person name="Muller H.G."/>
            <person name="Kugler K."/>
            <person name="Rivarola-Duarte L."/>
            <person name="Spannagl M."/>
            <person name="Mayer K.F.X."/>
            <person name="Lu F.H."/>
            <person name="Bevan M.W."/>
            <person name="Leroy P."/>
            <person name="Li P."/>
            <person name="You F.M."/>
            <person name="Sun Q."/>
            <person name="Liu Z."/>
            <person name="Lyons E."/>
            <person name="Wicker T."/>
            <person name="Salzberg S.L."/>
            <person name="Devos K.M."/>
            <person name="Dvorak J."/>
        </authorList>
    </citation>
    <scope>NUCLEOTIDE SEQUENCE [LARGE SCALE GENOMIC DNA]</scope>
    <source>
        <strain evidence="1">cv. AL8/78</strain>
    </source>
</reference>
<sequence length="168" mass="18136">MVETESLDAFDGRLGGMAARYAALGSTLEDAALVKKLLDSVPDNLYAAVAGIEQFCDVGMMAFEDALGRLKAFDERLRRRGQAGGERADGAHVHGGAMAGVGAASGRCAGRRRRAQRGVGLRRQPTRLLLHVCRDRGHFKRECPQWKKAPAAEHALLVDDVVEEPSLL</sequence>
<organism evidence="1 2">
    <name type="scientific">Aegilops tauschii subsp. strangulata</name>
    <name type="common">Goatgrass</name>
    <dbReference type="NCBI Taxonomy" id="200361"/>
    <lineage>
        <taxon>Eukaryota</taxon>
        <taxon>Viridiplantae</taxon>
        <taxon>Streptophyta</taxon>
        <taxon>Embryophyta</taxon>
        <taxon>Tracheophyta</taxon>
        <taxon>Spermatophyta</taxon>
        <taxon>Magnoliopsida</taxon>
        <taxon>Liliopsida</taxon>
        <taxon>Poales</taxon>
        <taxon>Poaceae</taxon>
        <taxon>BOP clade</taxon>
        <taxon>Pooideae</taxon>
        <taxon>Triticodae</taxon>
        <taxon>Triticeae</taxon>
        <taxon>Triticinae</taxon>
        <taxon>Aegilops</taxon>
    </lineage>
</organism>
<dbReference type="Gramene" id="AET6Gv21002900.1">
    <property type="protein sequence ID" value="AET6Gv21002900.1"/>
    <property type="gene ID" value="AET6Gv21002900"/>
</dbReference>
<evidence type="ECO:0008006" key="3">
    <source>
        <dbReference type="Google" id="ProtNLM"/>
    </source>
</evidence>
<proteinExistence type="predicted"/>
<reference evidence="1" key="5">
    <citation type="journal article" date="2021" name="G3 (Bethesda)">
        <title>Aegilops tauschii genome assembly Aet v5.0 features greater sequence contiguity and improved annotation.</title>
        <authorList>
            <person name="Wang L."/>
            <person name="Zhu T."/>
            <person name="Rodriguez J.C."/>
            <person name="Deal K.R."/>
            <person name="Dubcovsky J."/>
            <person name="McGuire P.E."/>
            <person name="Lux T."/>
            <person name="Spannagl M."/>
            <person name="Mayer K.F.X."/>
            <person name="Baldrich P."/>
            <person name="Meyers B.C."/>
            <person name="Huo N."/>
            <person name="Gu Y.Q."/>
            <person name="Zhou H."/>
            <person name="Devos K.M."/>
            <person name="Bennetzen J.L."/>
            <person name="Unver T."/>
            <person name="Budak H."/>
            <person name="Gulick P.J."/>
            <person name="Galiba G."/>
            <person name="Kalapos B."/>
            <person name="Nelson D.R."/>
            <person name="Li P."/>
            <person name="You F.M."/>
            <person name="Luo M.C."/>
            <person name="Dvorak J."/>
        </authorList>
    </citation>
    <scope>NUCLEOTIDE SEQUENCE [LARGE SCALE GENOMIC DNA]</scope>
    <source>
        <strain evidence="1">cv. AL8/78</strain>
    </source>
</reference>
<keyword evidence="2" id="KW-1185">Reference proteome</keyword>
<dbReference type="SUPFAM" id="SSF57756">
    <property type="entry name" value="Retrovirus zinc finger-like domains"/>
    <property type="match status" value="1"/>
</dbReference>
<dbReference type="GO" id="GO:0003676">
    <property type="term" value="F:nucleic acid binding"/>
    <property type="evidence" value="ECO:0007669"/>
    <property type="project" value="InterPro"/>
</dbReference>
<dbReference type="STRING" id="200361.A0A453Q7B6"/>
<evidence type="ECO:0000313" key="1">
    <source>
        <dbReference type="EnsemblPlants" id="AET6Gv21002900.1"/>
    </source>
</evidence>
<dbReference type="EnsemblPlants" id="AET6Gv21002900.1">
    <property type="protein sequence ID" value="AET6Gv21002900.1"/>
    <property type="gene ID" value="AET6Gv21002900"/>
</dbReference>
<accession>A0A453Q7B6</accession>
<reference evidence="2" key="2">
    <citation type="journal article" date="2017" name="Nat. Plants">
        <title>The Aegilops tauschii genome reveals multiple impacts of transposons.</title>
        <authorList>
            <person name="Zhao G."/>
            <person name="Zou C."/>
            <person name="Li K."/>
            <person name="Wang K."/>
            <person name="Li T."/>
            <person name="Gao L."/>
            <person name="Zhang X."/>
            <person name="Wang H."/>
            <person name="Yang Z."/>
            <person name="Liu X."/>
            <person name="Jiang W."/>
            <person name="Mao L."/>
            <person name="Kong X."/>
            <person name="Jiao Y."/>
            <person name="Jia J."/>
        </authorList>
    </citation>
    <scope>NUCLEOTIDE SEQUENCE [LARGE SCALE GENOMIC DNA]</scope>
    <source>
        <strain evidence="2">cv. AL8/78</strain>
    </source>
</reference>
<dbReference type="InterPro" id="IPR036875">
    <property type="entry name" value="Znf_CCHC_sf"/>
</dbReference>
<protein>
    <recommendedName>
        <fullName evidence="3">CCHC-type domain-containing protein</fullName>
    </recommendedName>
</protein>
<dbReference type="Proteomes" id="UP000015105">
    <property type="component" value="Chromosome 6D"/>
</dbReference>
<dbReference type="GO" id="GO:0008270">
    <property type="term" value="F:zinc ion binding"/>
    <property type="evidence" value="ECO:0007669"/>
    <property type="project" value="InterPro"/>
</dbReference>
<name>A0A453Q7B6_AEGTS</name>